<evidence type="ECO:0000313" key="2">
    <source>
        <dbReference type="Proteomes" id="UP000439903"/>
    </source>
</evidence>
<name>A0A8H4A6Y7_GIGMA</name>
<organism evidence="1 2">
    <name type="scientific">Gigaspora margarita</name>
    <dbReference type="NCBI Taxonomy" id="4874"/>
    <lineage>
        <taxon>Eukaryota</taxon>
        <taxon>Fungi</taxon>
        <taxon>Fungi incertae sedis</taxon>
        <taxon>Mucoromycota</taxon>
        <taxon>Glomeromycotina</taxon>
        <taxon>Glomeromycetes</taxon>
        <taxon>Diversisporales</taxon>
        <taxon>Gigasporaceae</taxon>
        <taxon>Gigaspora</taxon>
    </lineage>
</organism>
<evidence type="ECO:0000313" key="1">
    <source>
        <dbReference type="EMBL" id="KAF0440391.1"/>
    </source>
</evidence>
<comment type="caution">
    <text evidence="1">The sequence shown here is derived from an EMBL/GenBank/DDBJ whole genome shotgun (WGS) entry which is preliminary data.</text>
</comment>
<accession>A0A8H4A6Y7</accession>
<dbReference type="Proteomes" id="UP000439903">
    <property type="component" value="Unassembled WGS sequence"/>
</dbReference>
<protein>
    <submittedName>
        <fullName evidence="1">Chaperonin: PROVISIONAL</fullName>
    </submittedName>
</protein>
<reference evidence="1 2" key="1">
    <citation type="journal article" date="2019" name="Environ. Microbiol.">
        <title>At the nexus of three kingdoms: the genome of the mycorrhizal fungus Gigaspora margarita provides insights into plant, endobacterial and fungal interactions.</title>
        <authorList>
            <person name="Venice F."/>
            <person name="Ghignone S."/>
            <person name="Salvioli di Fossalunga A."/>
            <person name="Amselem J."/>
            <person name="Novero M."/>
            <person name="Xianan X."/>
            <person name="Sedzielewska Toro K."/>
            <person name="Morin E."/>
            <person name="Lipzen A."/>
            <person name="Grigoriev I.V."/>
            <person name="Henrissat B."/>
            <person name="Martin F.M."/>
            <person name="Bonfante P."/>
        </authorList>
    </citation>
    <scope>NUCLEOTIDE SEQUENCE [LARGE SCALE GENOMIC DNA]</scope>
    <source>
        <strain evidence="1 2">BEG34</strain>
    </source>
</reference>
<dbReference type="AlphaFoldDB" id="A0A8H4A6Y7"/>
<dbReference type="OrthoDB" id="2430720at2759"/>
<proteinExistence type="predicted"/>
<dbReference type="EMBL" id="WTPW01001367">
    <property type="protein sequence ID" value="KAF0440391.1"/>
    <property type="molecule type" value="Genomic_DNA"/>
</dbReference>
<sequence>MEYNIQSNDDNVNKVILAALKDSDNTFFVEYSDSKNKEFDSVLDHESISDNDDIPSNKLHEFNFIDVSDNYIEDKIYDDLKIKVIDFFKKEKCSCCSKQSCFEKIGYERFLAHQAAFESLEKDMRDMVTSSFSKE</sequence>
<keyword evidence="2" id="KW-1185">Reference proteome</keyword>
<gene>
    <name evidence="1" type="ORF">F8M41_004058</name>
</gene>